<evidence type="ECO:0000313" key="5">
    <source>
        <dbReference type="Proteomes" id="UP001153269"/>
    </source>
</evidence>
<dbReference type="InterPro" id="IPR051373">
    <property type="entry name" value="Lin-28_RNA-binding"/>
</dbReference>
<feature type="region of interest" description="Disordered" evidence="2">
    <location>
        <begin position="189"/>
        <end position="252"/>
    </location>
</feature>
<dbReference type="InterPro" id="IPR001878">
    <property type="entry name" value="Znf_CCHC"/>
</dbReference>
<dbReference type="PROSITE" id="PS50158">
    <property type="entry name" value="ZF_CCHC"/>
    <property type="match status" value="1"/>
</dbReference>
<evidence type="ECO:0000313" key="4">
    <source>
        <dbReference type="EMBL" id="CAB1424150.1"/>
    </source>
</evidence>
<keyword evidence="5" id="KW-1185">Reference proteome</keyword>
<dbReference type="Proteomes" id="UP001153269">
    <property type="component" value="Unassembled WGS sequence"/>
</dbReference>
<feature type="compositionally biased region" description="Low complexity" evidence="2">
    <location>
        <begin position="224"/>
        <end position="235"/>
    </location>
</feature>
<name>A0A9N7U487_PLEPL</name>
<feature type="domain" description="CCHC-type" evidence="3">
    <location>
        <begin position="150"/>
        <end position="163"/>
    </location>
</feature>
<keyword evidence="1" id="KW-0479">Metal-binding</keyword>
<organism evidence="4 5">
    <name type="scientific">Pleuronectes platessa</name>
    <name type="common">European plaice</name>
    <dbReference type="NCBI Taxonomy" id="8262"/>
    <lineage>
        <taxon>Eukaryota</taxon>
        <taxon>Metazoa</taxon>
        <taxon>Chordata</taxon>
        <taxon>Craniata</taxon>
        <taxon>Vertebrata</taxon>
        <taxon>Euteleostomi</taxon>
        <taxon>Actinopterygii</taxon>
        <taxon>Neopterygii</taxon>
        <taxon>Teleostei</taxon>
        <taxon>Neoteleostei</taxon>
        <taxon>Acanthomorphata</taxon>
        <taxon>Carangaria</taxon>
        <taxon>Pleuronectiformes</taxon>
        <taxon>Pleuronectoidei</taxon>
        <taxon>Pleuronectidae</taxon>
        <taxon>Pleuronectes</taxon>
    </lineage>
</organism>
<dbReference type="PANTHER" id="PTHR46109">
    <property type="entry name" value="PROTEIN LIN-28"/>
    <property type="match status" value="1"/>
</dbReference>
<dbReference type="Gene3D" id="4.10.60.10">
    <property type="entry name" value="Zinc finger, CCHC-type"/>
    <property type="match status" value="1"/>
</dbReference>
<reference evidence="4" key="1">
    <citation type="submission" date="2020-03" db="EMBL/GenBank/DDBJ databases">
        <authorList>
            <person name="Weist P."/>
        </authorList>
    </citation>
    <scope>NUCLEOTIDE SEQUENCE</scope>
</reference>
<feature type="region of interest" description="Disordered" evidence="2">
    <location>
        <begin position="1"/>
        <end position="34"/>
    </location>
</feature>
<dbReference type="GO" id="GO:0031054">
    <property type="term" value="P:pre-miRNA processing"/>
    <property type="evidence" value="ECO:0007669"/>
    <property type="project" value="TreeGrafter"/>
</dbReference>
<evidence type="ECO:0000256" key="2">
    <source>
        <dbReference type="SAM" id="MobiDB-lite"/>
    </source>
</evidence>
<dbReference type="AlphaFoldDB" id="A0A9N7U487"/>
<sequence>MDPRKPGCAEEEDSLGGSEDSTAPGFPLVGGDENGSCAWLVLTNNWEAQMEEEQVFGACEVDEGGGGDFTPHLWVREPRSRCVWGSSGEEEEPSRGEERTRSSPPAPQHAEVGPGPWAGCRGRRVSGPESLCSQRLVGGTEPHVLMLWHCYNCGGLDHHAKECGLPPQPKKCHYCQSITHMVAQCPHKALAPPTGSQDQHASTSATSPGAGPYLGPQEEEERSGSSPLEGSSSSPEEPHTHRGPRTQRWRKS</sequence>
<feature type="compositionally biased region" description="Polar residues" evidence="2">
    <location>
        <begin position="194"/>
        <end position="207"/>
    </location>
</feature>
<feature type="compositionally biased region" description="Basic residues" evidence="2">
    <location>
        <begin position="241"/>
        <end position="252"/>
    </location>
</feature>
<keyword evidence="1" id="KW-0863">Zinc-finger</keyword>
<accession>A0A9N7U487</accession>
<dbReference type="InterPro" id="IPR036875">
    <property type="entry name" value="Znf_CCHC_sf"/>
</dbReference>
<dbReference type="GO" id="GO:0005634">
    <property type="term" value="C:nucleus"/>
    <property type="evidence" value="ECO:0007669"/>
    <property type="project" value="TreeGrafter"/>
</dbReference>
<dbReference type="SUPFAM" id="SSF57756">
    <property type="entry name" value="Retrovirus zinc finger-like domains"/>
    <property type="match status" value="1"/>
</dbReference>
<evidence type="ECO:0000256" key="1">
    <source>
        <dbReference type="PROSITE-ProRule" id="PRU00047"/>
    </source>
</evidence>
<proteinExistence type="predicted"/>
<evidence type="ECO:0000259" key="3">
    <source>
        <dbReference type="PROSITE" id="PS50158"/>
    </source>
</evidence>
<gene>
    <name evidence="4" type="ORF">PLEPLA_LOCUS12071</name>
</gene>
<comment type="caution">
    <text evidence="4">The sequence shown here is derived from an EMBL/GenBank/DDBJ whole genome shotgun (WGS) entry which is preliminary data.</text>
</comment>
<dbReference type="GO" id="GO:0003729">
    <property type="term" value="F:mRNA binding"/>
    <property type="evidence" value="ECO:0007669"/>
    <property type="project" value="TreeGrafter"/>
</dbReference>
<keyword evidence="1" id="KW-0862">Zinc</keyword>
<dbReference type="EMBL" id="CADEAL010000708">
    <property type="protein sequence ID" value="CAB1424150.1"/>
    <property type="molecule type" value="Genomic_DNA"/>
</dbReference>
<dbReference type="GO" id="GO:0008270">
    <property type="term" value="F:zinc ion binding"/>
    <property type="evidence" value="ECO:0007669"/>
    <property type="project" value="UniProtKB-KW"/>
</dbReference>
<feature type="region of interest" description="Disordered" evidence="2">
    <location>
        <begin position="84"/>
        <end position="120"/>
    </location>
</feature>
<protein>
    <recommendedName>
        <fullName evidence="3">CCHC-type domain-containing protein</fullName>
    </recommendedName>
</protein>
<dbReference type="SMART" id="SM00343">
    <property type="entry name" value="ZnF_C2HC"/>
    <property type="match status" value="2"/>
</dbReference>
<dbReference type="Pfam" id="PF21890">
    <property type="entry name" value="Lin-28A-like_zf-CCHC_2"/>
    <property type="match status" value="1"/>
</dbReference>
<dbReference type="GO" id="GO:0005737">
    <property type="term" value="C:cytoplasm"/>
    <property type="evidence" value="ECO:0007669"/>
    <property type="project" value="TreeGrafter"/>
</dbReference>
<dbReference type="InterPro" id="IPR054081">
    <property type="entry name" value="Lin-28A-like_Znf-CCHC_2"/>
</dbReference>
<dbReference type="PANTHER" id="PTHR46109:SF3">
    <property type="entry name" value="PROTEIN LIN-28 HOMOLOG B"/>
    <property type="match status" value="1"/>
</dbReference>